<dbReference type="OrthoDB" id="10372841at2759"/>
<dbReference type="InterPro" id="IPR036404">
    <property type="entry name" value="Jacalin-like_lectin_dom_sf"/>
</dbReference>
<dbReference type="AlphaFoldDB" id="A0A6V8QZ92"/>
<dbReference type="Proteomes" id="UP000517252">
    <property type="component" value="Unassembled WGS sequence"/>
</dbReference>
<comment type="caution">
    <text evidence="1">The sequence shown here is derived from an EMBL/GenBank/DDBJ whole genome shotgun (WGS) entry which is preliminary data.</text>
</comment>
<sequence>MSPSLKDINSTILAQGKPAVNPDIPDLPLTDNKPVGGVKSGEPFLSRKGNRPVKSVNFWYTEDRLTAIEISWYFDESTEVYGDISKGTKSKLLKLGPYEIVEHTSVWKTEEGNGIAYIELQTNGVQFFSAGTKPSEGDPVKENLVLERNFEARNWG</sequence>
<name>A0A6V8QZ92_TRIAP</name>
<accession>A0A6V8QZ92</accession>
<organism evidence="1 2">
    <name type="scientific">Trichoderma asperellum</name>
    <name type="common">Filamentous fungus</name>
    <dbReference type="NCBI Taxonomy" id="101201"/>
    <lineage>
        <taxon>Eukaryota</taxon>
        <taxon>Fungi</taxon>
        <taxon>Dikarya</taxon>
        <taxon>Ascomycota</taxon>
        <taxon>Pezizomycotina</taxon>
        <taxon>Sordariomycetes</taxon>
        <taxon>Hypocreomycetidae</taxon>
        <taxon>Hypocreales</taxon>
        <taxon>Hypocreaceae</taxon>
        <taxon>Trichoderma</taxon>
    </lineage>
</organism>
<evidence type="ECO:0000313" key="1">
    <source>
        <dbReference type="EMBL" id="GFP57809.1"/>
    </source>
</evidence>
<proteinExistence type="predicted"/>
<dbReference type="Gene3D" id="2.100.10.30">
    <property type="entry name" value="Jacalin-like lectin domain"/>
    <property type="match status" value="1"/>
</dbReference>
<protein>
    <submittedName>
        <fullName evidence="1">Uncharacterized protein</fullName>
    </submittedName>
</protein>
<dbReference type="EMBL" id="BLZH01000009">
    <property type="protein sequence ID" value="GFP57809.1"/>
    <property type="molecule type" value="Genomic_DNA"/>
</dbReference>
<evidence type="ECO:0000313" key="2">
    <source>
        <dbReference type="Proteomes" id="UP000517252"/>
    </source>
</evidence>
<reference evidence="1 2" key="1">
    <citation type="submission" date="2020-07" db="EMBL/GenBank/DDBJ databases">
        <title>Trichoderma asperellum IC-1 whole genome shotgun sequence.</title>
        <authorList>
            <person name="Kanamasa S."/>
            <person name="Takahashi H."/>
        </authorList>
    </citation>
    <scope>NUCLEOTIDE SEQUENCE [LARGE SCALE GENOMIC DNA]</scope>
    <source>
        <strain evidence="1 2">IC-1</strain>
    </source>
</reference>
<gene>
    <name evidence="1" type="ORF">TASIC1_0009014600</name>
</gene>